<feature type="domain" description="DUF4342" evidence="2">
    <location>
        <begin position="9"/>
        <end position="90"/>
    </location>
</feature>
<evidence type="ECO:0000256" key="1">
    <source>
        <dbReference type="SAM" id="Phobius"/>
    </source>
</evidence>
<keyword evidence="1" id="KW-0812">Transmembrane</keyword>
<comment type="caution">
    <text evidence="3">The sequence shown here is derived from an EMBL/GenBank/DDBJ whole genome shotgun (WGS) entry which is preliminary data.</text>
</comment>
<keyword evidence="4" id="KW-1185">Reference proteome</keyword>
<accession>A0ABV3SR76</accession>
<dbReference type="Proteomes" id="UP001556692">
    <property type="component" value="Unassembled WGS sequence"/>
</dbReference>
<organism evidence="3 4">
    <name type="scientific">Aquibium pacificus</name>
    <dbReference type="NCBI Taxonomy" id="3153579"/>
    <lineage>
        <taxon>Bacteria</taxon>
        <taxon>Pseudomonadati</taxon>
        <taxon>Pseudomonadota</taxon>
        <taxon>Alphaproteobacteria</taxon>
        <taxon>Hyphomicrobiales</taxon>
        <taxon>Phyllobacteriaceae</taxon>
        <taxon>Aquibium</taxon>
    </lineage>
</organism>
<reference evidence="3 4" key="1">
    <citation type="submission" date="2024-05" db="EMBL/GenBank/DDBJ databases">
        <authorList>
            <person name="Jiang F."/>
        </authorList>
    </citation>
    <scope>NUCLEOTIDE SEQUENCE [LARGE SCALE GENOMIC DNA]</scope>
    <source>
        <strain evidence="3 4">LZ166</strain>
    </source>
</reference>
<evidence type="ECO:0000259" key="2">
    <source>
        <dbReference type="Pfam" id="PF14242"/>
    </source>
</evidence>
<dbReference type="RefSeq" id="WP_367955933.1">
    <property type="nucleotide sequence ID" value="NZ_JBDPGJ010000005.1"/>
</dbReference>
<dbReference type="Pfam" id="PF14242">
    <property type="entry name" value="DUF4342"/>
    <property type="match status" value="1"/>
</dbReference>
<dbReference type="InterPro" id="IPR025642">
    <property type="entry name" value="DUF4342"/>
</dbReference>
<dbReference type="EMBL" id="JBDPGJ010000005">
    <property type="protein sequence ID" value="MEX0408050.1"/>
    <property type="molecule type" value="Genomic_DNA"/>
</dbReference>
<evidence type="ECO:0000313" key="4">
    <source>
        <dbReference type="Proteomes" id="UP001556692"/>
    </source>
</evidence>
<evidence type="ECO:0000313" key="3">
    <source>
        <dbReference type="EMBL" id="MEX0408050.1"/>
    </source>
</evidence>
<protein>
    <submittedName>
        <fullName evidence="3">DUF4342 domain-containing protein</fullName>
    </submittedName>
</protein>
<keyword evidence="1" id="KW-1133">Transmembrane helix</keyword>
<feature type="transmembrane region" description="Helical" evidence="1">
    <location>
        <begin position="56"/>
        <end position="81"/>
    </location>
</feature>
<proteinExistence type="predicted"/>
<keyword evidence="1" id="KW-0472">Membrane</keyword>
<gene>
    <name evidence="3" type="ORF">ABGN05_20535</name>
</gene>
<sequence>MDERLDQQKRTFTEEIEIAGNELVERVKAILAEGNVRQLRLKAEDGDIYLETPLTIGVLAGGAVALAAPWLAILGVIAAMVTRVKIEIVREEEEDQGQKPAG</sequence>
<name>A0ABV3SR76_9HYPH</name>